<gene>
    <name evidence="2" type="ORF">C0Z20_10245</name>
</gene>
<keyword evidence="3" id="KW-1185">Reference proteome</keyword>
<name>A0A2N7X5Q1_9BURK</name>
<organism evidence="2 3">
    <name type="scientific">Trinickia symbiotica</name>
    <dbReference type="NCBI Taxonomy" id="863227"/>
    <lineage>
        <taxon>Bacteria</taxon>
        <taxon>Pseudomonadati</taxon>
        <taxon>Pseudomonadota</taxon>
        <taxon>Betaproteobacteria</taxon>
        <taxon>Burkholderiales</taxon>
        <taxon>Burkholderiaceae</taxon>
        <taxon>Trinickia</taxon>
    </lineage>
</organism>
<dbReference type="STRING" id="863227.GCA_000373005_01985"/>
<evidence type="ECO:0000313" key="2">
    <source>
        <dbReference type="EMBL" id="PMS37083.1"/>
    </source>
</evidence>
<accession>A0A2N7X5Q1</accession>
<dbReference type="Proteomes" id="UP000235777">
    <property type="component" value="Unassembled WGS sequence"/>
</dbReference>
<evidence type="ECO:0000313" key="3">
    <source>
        <dbReference type="Proteomes" id="UP000235777"/>
    </source>
</evidence>
<evidence type="ECO:0008006" key="4">
    <source>
        <dbReference type="Google" id="ProtNLM"/>
    </source>
</evidence>
<reference evidence="2 3" key="1">
    <citation type="submission" date="2018-01" db="EMBL/GenBank/DDBJ databases">
        <title>Whole genome analyses suggest that Burkholderia sensu lato contains two further novel genera in the rhizoxinica-symbiotica group Mycetohabitans gen. nov., and Trinickia gen. nov.: implications for the evolution of diazotrophy and nodulation in the Burkholderiaceae.</title>
        <authorList>
            <person name="Estrada-de los Santos P."/>
            <person name="Palmer M."/>
            <person name="Chavez-Ramirez B."/>
            <person name="Beukes C."/>
            <person name="Steenkamp E.T."/>
            <person name="Hirsch A.M."/>
            <person name="Manyaka P."/>
            <person name="Maluk M."/>
            <person name="Lafos M."/>
            <person name="Crook M."/>
            <person name="Gross E."/>
            <person name="Simon M.F."/>
            <person name="Bueno dos Reis Junior F."/>
            <person name="Poole P.S."/>
            <person name="Venter S.N."/>
            <person name="James E.K."/>
        </authorList>
    </citation>
    <scope>NUCLEOTIDE SEQUENCE [LARGE SCALE GENOMIC DNA]</scope>
    <source>
        <strain evidence="2 3">JPY 581</strain>
    </source>
</reference>
<evidence type="ECO:0000256" key="1">
    <source>
        <dbReference type="SAM" id="MobiDB-lite"/>
    </source>
</evidence>
<sequence length="274" mass="29294">MASVKIDLGFGEQAILSDGAALGNLAGKRQQDVEEFLRRWPRTRSIYQARDYLRQFGLHMGYNPPGVNPSDTIALLRSAVKSGRLMVVIERAAKRLDGGGCAPQPTRRIGAIPPSRQSFAEMAAGGSGTSARLSDAVSAPKSYSWMQRYDDVSADDLIKYLESVIARTPGDAAAADADPSTPLGDAQPFEYADEAPTDGAFEIAKTPNTGEPGTWYTNPGSGQMRLYGGDGNPAVDFDFDHDHGQGIPHAHNWAINPLTGKPQRGPGVPMSILP</sequence>
<dbReference type="AlphaFoldDB" id="A0A2N7X5Q1"/>
<feature type="region of interest" description="Disordered" evidence="1">
    <location>
        <begin position="170"/>
        <end position="191"/>
    </location>
</feature>
<protein>
    <recommendedName>
        <fullName evidence="4">Bacterial toxin 24 domain-containing protein</fullName>
    </recommendedName>
</protein>
<comment type="caution">
    <text evidence="2">The sequence shown here is derived from an EMBL/GenBank/DDBJ whole genome shotgun (WGS) entry which is preliminary data.</text>
</comment>
<dbReference type="RefSeq" id="WP_018440539.1">
    <property type="nucleotide sequence ID" value="NZ_KB890171.1"/>
</dbReference>
<dbReference type="EMBL" id="PNYC01000005">
    <property type="protein sequence ID" value="PMS37083.1"/>
    <property type="molecule type" value="Genomic_DNA"/>
</dbReference>
<dbReference type="OrthoDB" id="8846935at2"/>
<proteinExistence type="predicted"/>